<dbReference type="GeneID" id="78256208"/>
<dbReference type="PANTHER" id="PTHR43095">
    <property type="entry name" value="SUGAR KINASE"/>
    <property type="match status" value="1"/>
</dbReference>
<dbReference type="Proteomes" id="UP000056090">
    <property type="component" value="Chromosome"/>
</dbReference>
<reference evidence="6 7" key="1">
    <citation type="submission" date="2014-06" db="EMBL/GenBank/DDBJ databases">
        <title>Genomes of Alteromonas australica, a world apart.</title>
        <authorList>
            <person name="Gonzaga A."/>
            <person name="Lopez-Perez M."/>
            <person name="Rodriguez-Valera F."/>
        </authorList>
    </citation>
    <scope>NUCLEOTIDE SEQUENCE [LARGE SCALE GENOMIC DNA]</scope>
    <source>
        <strain evidence="6 7">H 17</strain>
    </source>
</reference>
<evidence type="ECO:0000313" key="6">
    <source>
        <dbReference type="EMBL" id="AIF99892.1"/>
    </source>
</evidence>
<dbReference type="RefSeq" id="WP_044057944.1">
    <property type="nucleotide sequence ID" value="NZ_CBCSKJ010000002.1"/>
</dbReference>
<dbReference type="GO" id="GO:0016301">
    <property type="term" value="F:kinase activity"/>
    <property type="evidence" value="ECO:0007669"/>
    <property type="project" value="UniProtKB-KW"/>
</dbReference>
<proteinExistence type="inferred from homology"/>
<dbReference type="Pfam" id="PF21546">
    <property type="entry name" value="FGGY_C_2"/>
    <property type="match status" value="1"/>
</dbReference>
<dbReference type="InterPro" id="IPR050406">
    <property type="entry name" value="FGGY_Carb_Kinase"/>
</dbReference>
<keyword evidence="3 6" id="KW-0418">Kinase</keyword>
<keyword evidence="7" id="KW-1185">Reference proteome</keyword>
<dbReference type="CDD" id="cd07772">
    <property type="entry name" value="ASKHA_NBD_FGGY_NaCK-like"/>
    <property type="match status" value="1"/>
</dbReference>
<organism evidence="6 7">
    <name type="scientific">Alteromonas australica</name>
    <dbReference type="NCBI Taxonomy" id="589873"/>
    <lineage>
        <taxon>Bacteria</taxon>
        <taxon>Pseudomonadati</taxon>
        <taxon>Pseudomonadota</taxon>
        <taxon>Gammaproteobacteria</taxon>
        <taxon>Alteromonadales</taxon>
        <taxon>Alteromonadaceae</taxon>
        <taxon>Alteromonas/Salinimonas group</taxon>
        <taxon>Alteromonas</taxon>
    </lineage>
</organism>
<evidence type="ECO:0000313" key="7">
    <source>
        <dbReference type="Proteomes" id="UP000056090"/>
    </source>
</evidence>
<comment type="similarity">
    <text evidence="1">Belongs to the FGGY kinase family.</text>
</comment>
<dbReference type="InterPro" id="IPR018484">
    <property type="entry name" value="FGGY_N"/>
</dbReference>
<evidence type="ECO:0000256" key="1">
    <source>
        <dbReference type="ARBA" id="ARBA00009156"/>
    </source>
</evidence>
<dbReference type="PANTHER" id="PTHR43095:SF5">
    <property type="entry name" value="XYLULOSE KINASE"/>
    <property type="match status" value="1"/>
</dbReference>
<dbReference type="SUPFAM" id="SSF53067">
    <property type="entry name" value="Actin-like ATPase domain"/>
    <property type="match status" value="2"/>
</dbReference>
<evidence type="ECO:0000256" key="2">
    <source>
        <dbReference type="ARBA" id="ARBA00022679"/>
    </source>
</evidence>
<dbReference type="AlphaFoldDB" id="A0A075P9A7"/>
<dbReference type="Pfam" id="PF00370">
    <property type="entry name" value="FGGY_N"/>
    <property type="match status" value="1"/>
</dbReference>
<sequence length="462" mass="51450">MRKAVLDIGKTHIKLLFLSDNTELASFSCKNSPITGMYSQCDVTAIWSWLTETFRSCNLTSSVEALIITTHGAAAALINDANLSEPTGLVLPILDYEDEKVESCESDYCDIRPSFSETFSPSLPAGLNLGKQLFWLQKNYPEKFSSATAILMYPQYWAWRLCGEKATELTSLGCHTDLWMPVLKQYSRLVTQQNWQHLFPPVKNAWDCLGTVRAAVCKETGLSLSCKVFTGVHDSNASLLRYLKLNKNKAFSVISSGTWTILMQVNGRLDSLADHKDTLSNVDVYGNPVACARFMGGREYERICTALGGNIVMSPSTQDIQIAIDNDWMVTPDYSHGNGPFGGKTPRQHCPDKPLSPQAIATLYCALMIDRRLDDLNAQGDIYIEGAFLKNKRLCELLAQLRPRQIVWLSADDTGTVLGASALTEFEQYDGNNVAVEHCAPSHFDKIEKYKAQWLARINQSN</sequence>
<accession>A0A075P9A7</accession>
<feature type="domain" description="Carbohydrate kinase FGGY C-terminal" evidence="5">
    <location>
        <begin position="249"/>
        <end position="425"/>
    </location>
</feature>
<dbReference type="eggNOG" id="COG1070">
    <property type="taxonomic scope" value="Bacteria"/>
</dbReference>
<dbReference type="Gene3D" id="3.30.420.40">
    <property type="match status" value="2"/>
</dbReference>
<feature type="domain" description="Carbohydrate kinase FGGY N-terminal" evidence="4">
    <location>
        <begin position="5"/>
        <end position="240"/>
    </location>
</feature>
<evidence type="ECO:0000256" key="3">
    <source>
        <dbReference type="ARBA" id="ARBA00022777"/>
    </source>
</evidence>
<evidence type="ECO:0000259" key="4">
    <source>
        <dbReference type="Pfam" id="PF00370"/>
    </source>
</evidence>
<dbReference type="InterPro" id="IPR049382">
    <property type="entry name" value="FGGY_C_2"/>
</dbReference>
<gene>
    <name evidence="6" type="ORF">EP13_15035</name>
</gene>
<name>A0A075P9A7_9ALTE</name>
<keyword evidence="2" id="KW-0808">Transferase</keyword>
<dbReference type="GO" id="GO:0005975">
    <property type="term" value="P:carbohydrate metabolic process"/>
    <property type="evidence" value="ECO:0007669"/>
    <property type="project" value="InterPro"/>
</dbReference>
<dbReference type="KEGG" id="aal:EP13_15035"/>
<dbReference type="InterPro" id="IPR043129">
    <property type="entry name" value="ATPase_NBD"/>
</dbReference>
<dbReference type="EMBL" id="CP008849">
    <property type="protein sequence ID" value="AIF99892.1"/>
    <property type="molecule type" value="Genomic_DNA"/>
</dbReference>
<evidence type="ECO:0000259" key="5">
    <source>
        <dbReference type="Pfam" id="PF21546"/>
    </source>
</evidence>
<protein>
    <submittedName>
        <fullName evidence="6">L-fuculose kinase</fullName>
    </submittedName>
</protein>